<evidence type="ECO:0000313" key="7">
    <source>
        <dbReference type="EMBL" id="RAS67051.1"/>
    </source>
</evidence>
<evidence type="ECO:0000256" key="3">
    <source>
        <dbReference type="ARBA" id="ARBA00023125"/>
    </source>
</evidence>
<accession>A0ABX9EDL9</accession>
<feature type="region of interest" description="Disordered" evidence="5">
    <location>
        <begin position="105"/>
        <end position="130"/>
    </location>
</feature>
<dbReference type="PANTHER" id="PTHR30346:SF28">
    <property type="entry name" value="HTH-TYPE TRANSCRIPTIONAL REGULATOR CYNR"/>
    <property type="match status" value="1"/>
</dbReference>
<evidence type="ECO:0000256" key="2">
    <source>
        <dbReference type="ARBA" id="ARBA00023015"/>
    </source>
</evidence>
<name>A0ABX9EDL9_9PSEU</name>
<dbReference type="SUPFAM" id="SSF53850">
    <property type="entry name" value="Periplasmic binding protein-like II"/>
    <property type="match status" value="1"/>
</dbReference>
<keyword evidence="3" id="KW-0238">DNA-binding</keyword>
<dbReference type="RefSeq" id="WP_325049681.1">
    <property type="nucleotide sequence ID" value="NZ_QLTT01000003.1"/>
</dbReference>
<keyword evidence="2" id="KW-0805">Transcription regulation</keyword>
<dbReference type="InterPro" id="IPR005119">
    <property type="entry name" value="LysR_subst-bd"/>
</dbReference>
<evidence type="ECO:0000256" key="1">
    <source>
        <dbReference type="ARBA" id="ARBA00009437"/>
    </source>
</evidence>
<dbReference type="Proteomes" id="UP000248714">
    <property type="component" value="Unassembled WGS sequence"/>
</dbReference>
<dbReference type="Gene3D" id="3.40.190.290">
    <property type="match status" value="1"/>
</dbReference>
<evidence type="ECO:0000259" key="6">
    <source>
        <dbReference type="Pfam" id="PF03466"/>
    </source>
</evidence>
<feature type="domain" description="LysR substrate-binding" evidence="6">
    <location>
        <begin position="38"/>
        <end position="112"/>
    </location>
</feature>
<dbReference type="EMBL" id="QLTT01000003">
    <property type="protein sequence ID" value="RAS67051.1"/>
    <property type="molecule type" value="Genomic_DNA"/>
</dbReference>
<dbReference type="Gene3D" id="3.40.190.10">
    <property type="entry name" value="Periplasmic binding protein-like II"/>
    <property type="match status" value="1"/>
</dbReference>
<keyword evidence="4" id="KW-0804">Transcription</keyword>
<proteinExistence type="inferred from homology"/>
<evidence type="ECO:0000256" key="4">
    <source>
        <dbReference type="ARBA" id="ARBA00023163"/>
    </source>
</evidence>
<evidence type="ECO:0000256" key="5">
    <source>
        <dbReference type="SAM" id="MobiDB-lite"/>
    </source>
</evidence>
<protein>
    <submittedName>
        <fullName evidence="7">LysR substrate binding domain-containing protein</fullName>
    </submittedName>
</protein>
<organism evidence="7 8">
    <name type="scientific">Lentzea atacamensis</name>
    <dbReference type="NCBI Taxonomy" id="531938"/>
    <lineage>
        <taxon>Bacteria</taxon>
        <taxon>Bacillati</taxon>
        <taxon>Actinomycetota</taxon>
        <taxon>Actinomycetes</taxon>
        <taxon>Pseudonocardiales</taxon>
        <taxon>Pseudonocardiaceae</taxon>
        <taxon>Lentzea</taxon>
    </lineage>
</organism>
<comment type="caution">
    <text evidence="7">The sequence shown here is derived from an EMBL/GenBank/DDBJ whole genome shotgun (WGS) entry which is preliminary data.</text>
</comment>
<comment type="similarity">
    <text evidence="1">Belongs to the LysR transcriptional regulatory family.</text>
</comment>
<reference evidence="7 8" key="1">
    <citation type="submission" date="2018-06" db="EMBL/GenBank/DDBJ databases">
        <title>Genomic Encyclopedia of Type Strains, Phase IV (KMG-IV): sequencing the most valuable type-strain genomes for metagenomic binning, comparative biology and taxonomic classification.</title>
        <authorList>
            <person name="Goeker M."/>
        </authorList>
    </citation>
    <scope>NUCLEOTIDE SEQUENCE [LARGE SCALE GENOMIC DNA]</scope>
    <source>
        <strain evidence="7 8">DSM 45479</strain>
    </source>
</reference>
<sequence length="222" mass="23232">MGAQLSQPVEVCRPGWRRRSAGTSAWQCLDAAERAVAEVRGRLAVGLIPTVAAVGIAGALRAFRERCPQVRITLRVGASEVLADQAARGELDVAFLGLPTTAPRPSGVNAREGARQPAGRRGVRGPARNTAGRTQYDEAFAAAGLSRDVAFEVTEFMARLVREEVGIALFASAYVPHLAGVAVVEIVGAPARVECVVRKRDSTPAALAFLDLLGVTPAAPGT</sequence>
<gene>
    <name evidence="7" type="ORF">C8D87_103390</name>
</gene>
<evidence type="ECO:0000313" key="8">
    <source>
        <dbReference type="Proteomes" id="UP000248714"/>
    </source>
</evidence>
<keyword evidence="8" id="KW-1185">Reference proteome</keyword>
<dbReference type="PANTHER" id="PTHR30346">
    <property type="entry name" value="TRANSCRIPTIONAL DUAL REGULATOR HCAR-RELATED"/>
    <property type="match status" value="1"/>
</dbReference>
<feature type="compositionally biased region" description="Low complexity" evidence="5">
    <location>
        <begin position="115"/>
        <end position="128"/>
    </location>
</feature>
<dbReference type="Pfam" id="PF03466">
    <property type="entry name" value="LysR_substrate"/>
    <property type="match status" value="1"/>
</dbReference>